<comment type="cofactor">
    <cofactor evidence="1 10">
        <name>Mg(2+)</name>
        <dbReference type="ChEBI" id="CHEBI:18420"/>
    </cofactor>
</comment>
<keyword evidence="5 11" id="KW-0378">Hydrolase</keyword>
<dbReference type="InterPro" id="IPR000760">
    <property type="entry name" value="Inositol_monophosphatase-like"/>
</dbReference>
<evidence type="ECO:0000313" key="11">
    <source>
        <dbReference type="EMBL" id="QDT18708.1"/>
    </source>
</evidence>
<dbReference type="PANTHER" id="PTHR43200:SF6">
    <property type="entry name" value="3'(2'),5'-BISPHOSPHATE NUCLEOTIDASE"/>
    <property type="match status" value="1"/>
</dbReference>
<evidence type="ECO:0000256" key="1">
    <source>
        <dbReference type="ARBA" id="ARBA00001946"/>
    </source>
</evidence>
<evidence type="ECO:0000256" key="3">
    <source>
        <dbReference type="ARBA" id="ARBA00012633"/>
    </source>
</evidence>
<comment type="catalytic activity">
    <reaction evidence="9">
        <text>3'-phosphoadenylyl sulfate + H2O = adenosine 5'-phosphosulfate + phosphate</text>
        <dbReference type="Rhea" id="RHEA:77639"/>
        <dbReference type="ChEBI" id="CHEBI:15377"/>
        <dbReference type="ChEBI" id="CHEBI:43474"/>
        <dbReference type="ChEBI" id="CHEBI:58243"/>
        <dbReference type="ChEBI" id="CHEBI:58339"/>
        <dbReference type="EC" id="3.1.3.7"/>
    </reaction>
    <physiologicalReaction direction="left-to-right" evidence="9">
        <dbReference type="Rhea" id="RHEA:77640"/>
    </physiologicalReaction>
</comment>
<dbReference type="EMBL" id="CP036266">
    <property type="protein sequence ID" value="QDT18708.1"/>
    <property type="molecule type" value="Genomic_DNA"/>
</dbReference>
<dbReference type="Pfam" id="PF00459">
    <property type="entry name" value="Inositol_P"/>
    <property type="match status" value="1"/>
</dbReference>
<dbReference type="InterPro" id="IPR006239">
    <property type="entry name" value="DPNP"/>
</dbReference>
<evidence type="ECO:0000256" key="4">
    <source>
        <dbReference type="ARBA" id="ARBA00022723"/>
    </source>
</evidence>
<dbReference type="PROSITE" id="PS00629">
    <property type="entry name" value="IMP_1"/>
    <property type="match status" value="1"/>
</dbReference>
<keyword evidence="6 10" id="KW-0460">Magnesium</keyword>
<organism evidence="11 12">
    <name type="scientific">Gimesia chilikensis</name>
    <dbReference type="NCBI Taxonomy" id="2605989"/>
    <lineage>
        <taxon>Bacteria</taxon>
        <taxon>Pseudomonadati</taxon>
        <taxon>Planctomycetota</taxon>
        <taxon>Planctomycetia</taxon>
        <taxon>Planctomycetales</taxon>
        <taxon>Planctomycetaceae</taxon>
        <taxon>Gimesia</taxon>
    </lineage>
</organism>
<dbReference type="CDD" id="cd01517">
    <property type="entry name" value="PAP_phosphatase"/>
    <property type="match status" value="1"/>
</dbReference>
<feature type="binding site" evidence="10">
    <location>
        <position position="125"/>
    </location>
    <ligand>
        <name>Mg(2+)</name>
        <dbReference type="ChEBI" id="CHEBI:18420"/>
        <label>1</label>
        <note>catalytic</note>
    </ligand>
</feature>
<feature type="binding site" evidence="10">
    <location>
        <position position="271"/>
    </location>
    <ligand>
        <name>Mg(2+)</name>
        <dbReference type="ChEBI" id="CHEBI:18420"/>
        <label>1</label>
        <note>catalytic</note>
    </ligand>
</feature>
<keyword evidence="12" id="KW-1185">Reference proteome</keyword>
<keyword evidence="4 10" id="KW-0479">Metal-binding</keyword>
<evidence type="ECO:0000256" key="9">
    <source>
        <dbReference type="ARBA" id="ARBA00044484"/>
    </source>
</evidence>
<dbReference type="NCBIfam" id="TIGR01330">
    <property type="entry name" value="bisphos_HAL2"/>
    <property type="match status" value="1"/>
</dbReference>
<accession>A0A517PH59</accession>
<dbReference type="PANTHER" id="PTHR43200">
    <property type="entry name" value="PHOSPHATASE"/>
    <property type="match status" value="1"/>
</dbReference>
<proteinExistence type="inferred from homology"/>
<sequence>MTETLEQELQTALLAVRQAALICRTVQSAITDEVLEKKDKSPVTIADFSSQAVICRALHNAFPEDPIIGEEDAAELKGPENREFLEKIVAELTADGIQDPTPENVCTWIDYGGAKTYSDRFWTLDPIDGTKGFLRKEQYAVSLALIVEGKIVLGVLGCPNLPFPGENPTAGTLYYAIAGQGAYALPLVREQEPKRIRVTTTSDFSESRFCESVESGHSSHSHSQQLAERLGISKEPRRLDSQAKYAVVAQGEADIYMRLPTRPGYREKIWDHAAGVLLVEEAGGEVTDIHGNPLQFDQGYELKNNQGVIVTNGHLHSLLIQSLDELEF</sequence>
<dbReference type="GO" id="GO:0008441">
    <property type="term" value="F:3'(2'),5'-bisphosphate nucleotidase activity"/>
    <property type="evidence" value="ECO:0007669"/>
    <property type="project" value="UniProtKB-EC"/>
</dbReference>
<evidence type="ECO:0000256" key="6">
    <source>
        <dbReference type="ARBA" id="ARBA00022842"/>
    </source>
</evidence>
<dbReference type="PRINTS" id="PR00377">
    <property type="entry name" value="IMPHPHTASES"/>
</dbReference>
<dbReference type="InterPro" id="IPR051090">
    <property type="entry name" value="Inositol_monoP_superfamily"/>
</dbReference>
<dbReference type="SUPFAM" id="SSF56655">
    <property type="entry name" value="Carbohydrate phosphatase"/>
    <property type="match status" value="1"/>
</dbReference>
<evidence type="ECO:0000256" key="5">
    <source>
        <dbReference type="ARBA" id="ARBA00022801"/>
    </source>
</evidence>
<evidence type="ECO:0000256" key="7">
    <source>
        <dbReference type="ARBA" id="ARBA00044466"/>
    </source>
</evidence>
<dbReference type="Proteomes" id="UP000320421">
    <property type="component" value="Chromosome"/>
</dbReference>
<dbReference type="EC" id="3.1.3.7" evidence="3"/>
<dbReference type="InterPro" id="IPR020550">
    <property type="entry name" value="Inositol_monophosphatase_CS"/>
</dbReference>
<dbReference type="Gene3D" id="3.30.540.10">
    <property type="entry name" value="Fructose-1,6-Bisphosphatase, subunit A, domain 1"/>
    <property type="match status" value="1"/>
</dbReference>
<evidence type="ECO:0000256" key="8">
    <source>
        <dbReference type="ARBA" id="ARBA00044479"/>
    </source>
</evidence>
<dbReference type="InterPro" id="IPR020583">
    <property type="entry name" value="Inositol_monoP_metal-BS"/>
</dbReference>
<feature type="binding site" evidence="10">
    <location>
        <position position="128"/>
    </location>
    <ligand>
        <name>Mg(2+)</name>
        <dbReference type="ChEBI" id="CHEBI:18420"/>
        <label>1</label>
        <note>catalytic</note>
    </ligand>
</feature>
<protein>
    <recommendedName>
        <fullName evidence="3">3'(2'),5'-bisphosphate nucleotidase</fullName>
        <ecNumber evidence="3">3.1.3.7</ecNumber>
    </recommendedName>
</protein>
<dbReference type="GO" id="GO:0046872">
    <property type="term" value="F:metal ion binding"/>
    <property type="evidence" value="ECO:0007669"/>
    <property type="project" value="UniProtKB-KW"/>
</dbReference>
<name>A0A517PH59_9PLAN</name>
<reference evidence="11 12" key="1">
    <citation type="submission" date="2019-02" db="EMBL/GenBank/DDBJ databases">
        <title>Deep-cultivation of Planctomycetes and their phenomic and genomic characterization uncovers novel biology.</title>
        <authorList>
            <person name="Wiegand S."/>
            <person name="Jogler M."/>
            <person name="Boedeker C."/>
            <person name="Pinto D."/>
            <person name="Vollmers J."/>
            <person name="Rivas-Marin E."/>
            <person name="Kohn T."/>
            <person name="Peeters S.H."/>
            <person name="Heuer A."/>
            <person name="Rast P."/>
            <person name="Oberbeckmann S."/>
            <person name="Bunk B."/>
            <person name="Jeske O."/>
            <person name="Meyerdierks A."/>
            <person name="Storesund J.E."/>
            <person name="Kallscheuer N."/>
            <person name="Luecker S."/>
            <person name="Lage O.M."/>
            <person name="Pohl T."/>
            <person name="Merkel B.J."/>
            <person name="Hornburger P."/>
            <person name="Mueller R.-W."/>
            <person name="Bruemmer F."/>
            <person name="Labrenz M."/>
            <person name="Spormann A.M."/>
            <person name="Op den Camp H."/>
            <person name="Overmann J."/>
            <person name="Amann R."/>
            <person name="Jetten M.S.M."/>
            <person name="Mascher T."/>
            <person name="Medema M.H."/>
            <person name="Devos D.P."/>
            <person name="Kaster A.-K."/>
            <person name="Ovreas L."/>
            <person name="Rohde M."/>
            <person name="Galperin M.Y."/>
            <person name="Jogler C."/>
        </authorList>
    </citation>
    <scope>NUCLEOTIDE SEQUENCE [LARGE SCALE GENOMIC DNA]</scope>
    <source>
        <strain evidence="11 12">HG66A1</strain>
    </source>
</reference>
<evidence type="ECO:0000313" key="12">
    <source>
        <dbReference type="Proteomes" id="UP000320421"/>
    </source>
</evidence>
<dbReference type="GO" id="GO:0000103">
    <property type="term" value="P:sulfate assimilation"/>
    <property type="evidence" value="ECO:0007669"/>
    <property type="project" value="TreeGrafter"/>
</dbReference>
<feature type="binding site" evidence="10">
    <location>
        <position position="127"/>
    </location>
    <ligand>
        <name>Mg(2+)</name>
        <dbReference type="ChEBI" id="CHEBI:18420"/>
        <label>1</label>
        <note>catalytic</note>
    </ligand>
</feature>
<comment type="catalytic activity">
    <reaction evidence="8">
        <text>adenosine 3',5'-bisphosphate + H2O = AMP + phosphate</text>
        <dbReference type="Rhea" id="RHEA:10040"/>
        <dbReference type="ChEBI" id="CHEBI:15377"/>
        <dbReference type="ChEBI" id="CHEBI:43474"/>
        <dbReference type="ChEBI" id="CHEBI:58343"/>
        <dbReference type="ChEBI" id="CHEBI:456215"/>
        <dbReference type="EC" id="3.1.3.7"/>
    </reaction>
    <physiologicalReaction direction="left-to-right" evidence="8">
        <dbReference type="Rhea" id="RHEA:10041"/>
    </physiologicalReaction>
</comment>
<evidence type="ECO:0000256" key="2">
    <source>
        <dbReference type="ARBA" id="ARBA00009759"/>
    </source>
</evidence>
<dbReference type="RefSeq" id="WP_145180454.1">
    <property type="nucleotide sequence ID" value="NZ_CP036266.1"/>
</dbReference>
<dbReference type="PROSITE" id="PS00630">
    <property type="entry name" value="IMP_2"/>
    <property type="match status" value="1"/>
</dbReference>
<dbReference type="Gene3D" id="3.40.190.80">
    <property type="match status" value="1"/>
</dbReference>
<evidence type="ECO:0000256" key="10">
    <source>
        <dbReference type="PIRSR" id="PIRSR600760-2"/>
    </source>
</evidence>
<dbReference type="GO" id="GO:0046854">
    <property type="term" value="P:phosphatidylinositol phosphate biosynthetic process"/>
    <property type="evidence" value="ECO:0007669"/>
    <property type="project" value="InterPro"/>
</dbReference>
<dbReference type="OrthoDB" id="9772456at2"/>
<comment type="similarity">
    <text evidence="2">Belongs to the inositol monophosphatase superfamily.</text>
</comment>
<comment type="catalytic activity">
    <reaction evidence="7">
        <text>adenosine 2',5'-bisphosphate + H2O = AMP + phosphate</text>
        <dbReference type="Rhea" id="RHEA:77643"/>
        <dbReference type="ChEBI" id="CHEBI:15377"/>
        <dbReference type="ChEBI" id="CHEBI:43474"/>
        <dbReference type="ChEBI" id="CHEBI:194156"/>
        <dbReference type="ChEBI" id="CHEBI:456215"/>
        <dbReference type="EC" id="3.1.3.7"/>
    </reaction>
    <physiologicalReaction direction="left-to-right" evidence="7">
        <dbReference type="Rhea" id="RHEA:77644"/>
    </physiologicalReaction>
</comment>
<feature type="binding site" evidence="10">
    <location>
        <position position="70"/>
    </location>
    <ligand>
        <name>Mg(2+)</name>
        <dbReference type="ChEBI" id="CHEBI:18420"/>
        <label>1</label>
        <note>catalytic</note>
    </ligand>
</feature>
<gene>
    <name evidence="11" type="primary">hisN_1</name>
    <name evidence="11" type="ORF">HG66A1_04700</name>
</gene>
<dbReference type="AlphaFoldDB" id="A0A517PH59"/>
<dbReference type="FunFam" id="3.40.190.80:FF:000003">
    <property type="entry name" value="PAP-specific phosphatase HAL2-like"/>
    <property type="match status" value="1"/>
</dbReference>